<name>A0A8J3NNB1_9ACTN</name>
<sequence length="133" mass="14231">MSGSSEERSAAETEDRARARLSARGGDELPRLPWLAGRQPHDAVTLIRQVLWRAGTDRAALELPEDLLAALTLLATARAELDQLEAGLLFVGRAEGLTWAQIAEALGLRTAQAAQQRHERVTARLAGDADGGA</sequence>
<feature type="compositionally biased region" description="Basic and acidic residues" evidence="1">
    <location>
        <begin position="1"/>
        <end position="18"/>
    </location>
</feature>
<dbReference type="Proteomes" id="UP000601223">
    <property type="component" value="Unassembled WGS sequence"/>
</dbReference>
<dbReference type="EMBL" id="BONF01000059">
    <property type="protein sequence ID" value="GIF86126.1"/>
    <property type="molecule type" value="Genomic_DNA"/>
</dbReference>
<accession>A0A8J3NNB1</accession>
<evidence type="ECO:0000313" key="3">
    <source>
        <dbReference type="Proteomes" id="UP000601223"/>
    </source>
</evidence>
<protein>
    <recommendedName>
        <fullName evidence="4">DNA-binding protein</fullName>
    </recommendedName>
</protein>
<proteinExistence type="predicted"/>
<evidence type="ECO:0000313" key="2">
    <source>
        <dbReference type="EMBL" id="GIF86126.1"/>
    </source>
</evidence>
<evidence type="ECO:0000256" key="1">
    <source>
        <dbReference type="SAM" id="MobiDB-lite"/>
    </source>
</evidence>
<gene>
    <name evidence="2" type="ORF">Cba03nite_74750</name>
</gene>
<keyword evidence="3" id="KW-1185">Reference proteome</keyword>
<evidence type="ECO:0008006" key="4">
    <source>
        <dbReference type="Google" id="ProtNLM"/>
    </source>
</evidence>
<organism evidence="2 3">
    <name type="scientific">Catellatospora bangladeshensis</name>
    <dbReference type="NCBI Taxonomy" id="310355"/>
    <lineage>
        <taxon>Bacteria</taxon>
        <taxon>Bacillati</taxon>
        <taxon>Actinomycetota</taxon>
        <taxon>Actinomycetes</taxon>
        <taxon>Micromonosporales</taxon>
        <taxon>Micromonosporaceae</taxon>
        <taxon>Catellatospora</taxon>
    </lineage>
</organism>
<feature type="region of interest" description="Disordered" evidence="1">
    <location>
        <begin position="1"/>
        <end position="24"/>
    </location>
</feature>
<reference evidence="2 3" key="1">
    <citation type="submission" date="2021-01" db="EMBL/GenBank/DDBJ databases">
        <title>Whole genome shotgun sequence of Catellatospora bangladeshensis NBRC 107357.</title>
        <authorList>
            <person name="Komaki H."/>
            <person name="Tamura T."/>
        </authorList>
    </citation>
    <scope>NUCLEOTIDE SEQUENCE [LARGE SCALE GENOMIC DNA]</scope>
    <source>
        <strain evidence="2 3">NBRC 107357</strain>
    </source>
</reference>
<dbReference type="RefSeq" id="WP_203756901.1">
    <property type="nucleotide sequence ID" value="NZ_BONF01000059.1"/>
</dbReference>
<comment type="caution">
    <text evidence="2">The sequence shown here is derived from an EMBL/GenBank/DDBJ whole genome shotgun (WGS) entry which is preliminary data.</text>
</comment>
<dbReference type="AlphaFoldDB" id="A0A8J3NNB1"/>